<dbReference type="InterPro" id="IPR046797">
    <property type="entry name" value="PDDEXK_12"/>
</dbReference>
<organism evidence="3 4">
    <name type="scientific">Neoarthrinium moseri</name>
    <dbReference type="NCBI Taxonomy" id="1658444"/>
    <lineage>
        <taxon>Eukaryota</taxon>
        <taxon>Fungi</taxon>
        <taxon>Dikarya</taxon>
        <taxon>Ascomycota</taxon>
        <taxon>Pezizomycotina</taxon>
        <taxon>Sordariomycetes</taxon>
        <taxon>Xylariomycetidae</taxon>
        <taxon>Amphisphaeriales</taxon>
        <taxon>Apiosporaceae</taxon>
        <taxon>Neoarthrinium</taxon>
    </lineage>
</organism>
<dbReference type="Pfam" id="PF20516">
    <property type="entry name" value="PDDEXK_12"/>
    <property type="match status" value="1"/>
</dbReference>
<evidence type="ECO:0000313" key="4">
    <source>
        <dbReference type="Proteomes" id="UP000829685"/>
    </source>
</evidence>
<dbReference type="Proteomes" id="UP000829685">
    <property type="component" value="Unassembled WGS sequence"/>
</dbReference>
<feature type="compositionally biased region" description="Polar residues" evidence="1">
    <location>
        <begin position="122"/>
        <end position="141"/>
    </location>
</feature>
<gene>
    <name evidence="3" type="ORF">JX265_004386</name>
</gene>
<feature type="compositionally biased region" description="Basic and acidic residues" evidence="1">
    <location>
        <begin position="297"/>
        <end position="306"/>
    </location>
</feature>
<feature type="region of interest" description="Disordered" evidence="1">
    <location>
        <begin position="196"/>
        <end position="306"/>
    </location>
</feature>
<feature type="compositionally biased region" description="Polar residues" evidence="1">
    <location>
        <begin position="286"/>
        <end position="296"/>
    </location>
</feature>
<evidence type="ECO:0000259" key="2">
    <source>
        <dbReference type="Pfam" id="PF20516"/>
    </source>
</evidence>
<sequence length="391" mass="42929">MASSEVQAWIRRLPEPHSEGLSPPSIVYPESSYSSRTTRKLQDVVSSLPSPTPSPDIDGTSSTPRRRRLEENAATVRKRPRYEDQRTSDRRGIALPAKSSASPGRSRPKSSSARRSRGLNGARSNKTTISVSSSTMAQTASPPCEPRMSASSIEIGRGTRTARPSSAVETRSPGWSWLNPIDISSIPSSTSVWTSSSFARHRAPQQQQQRGESQDMSRVGVATSTITSREEANVTPPPNGEEAEVMPGRIVTSIEVEPFQEARPREVAQPRRREASGAKQQPMLATATTDPDQAQQDGEHREERPDALIPLPMVAMDGVNWYLLFVVPDGSSQLAGDTSDELTKSRGVKLTQPMRIGSTDSLVEIYKLLAILREIVNWVGRDFRSWFEGLL</sequence>
<feature type="compositionally biased region" description="Basic residues" evidence="1">
    <location>
        <begin position="106"/>
        <end position="117"/>
    </location>
</feature>
<feature type="compositionally biased region" description="Polar residues" evidence="1">
    <location>
        <begin position="210"/>
        <end position="227"/>
    </location>
</feature>
<feature type="domain" description="PD-(D/E)XK nuclease-like" evidence="2">
    <location>
        <begin position="295"/>
        <end position="384"/>
    </location>
</feature>
<protein>
    <recommendedName>
        <fullName evidence="2">PD-(D/E)XK nuclease-like domain-containing protein</fullName>
    </recommendedName>
</protein>
<dbReference type="EMBL" id="JAFIMR010000008">
    <property type="protein sequence ID" value="KAI1875328.1"/>
    <property type="molecule type" value="Genomic_DNA"/>
</dbReference>
<dbReference type="AlphaFoldDB" id="A0A9P9WQW1"/>
<keyword evidence="4" id="KW-1185">Reference proteome</keyword>
<accession>A0A9P9WQW1</accession>
<evidence type="ECO:0000313" key="3">
    <source>
        <dbReference type="EMBL" id="KAI1875328.1"/>
    </source>
</evidence>
<evidence type="ECO:0000256" key="1">
    <source>
        <dbReference type="SAM" id="MobiDB-lite"/>
    </source>
</evidence>
<proteinExistence type="predicted"/>
<comment type="caution">
    <text evidence="3">The sequence shown here is derived from an EMBL/GenBank/DDBJ whole genome shotgun (WGS) entry which is preliminary data.</text>
</comment>
<feature type="region of interest" description="Disordered" evidence="1">
    <location>
        <begin position="1"/>
        <end position="174"/>
    </location>
</feature>
<feature type="compositionally biased region" description="Low complexity" evidence="1">
    <location>
        <begin position="96"/>
        <end position="105"/>
    </location>
</feature>
<feature type="compositionally biased region" description="Basic and acidic residues" evidence="1">
    <location>
        <begin position="260"/>
        <end position="276"/>
    </location>
</feature>
<reference evidence="3" key="1">
    <citation type="submission" date="2021-03" db="EMBL/GenBank/DDBJ databases">
        <title>Revisited historic fungal species revealed as producer of novel bioactive compounds through whole genome sequencing and comparative genomics.</title>
        <authorList>
            <person name="Vignolle G.A."/>
            <person name="Hochenegger N."/>
            <person name="Mach R.L."/>
            <person name="Mach-Aigner A.R."/>
            <person name="Javad Rahimi M."/>
            <person name="Salim K.A."/>
            <person name="Chan C.M."/>
            <person name="Lim L.B.L."/>
            <person name="Cai F."/>
            <person name="Druzhinina I.S."/>
            <person name="U'Ren J.M."/>
            <person name="Derntl C."/>
        </authorList>
    </citation>
    <scope>NUCLEOTIDE SEQUENCE</scope>
    <source>
        <strain evidence="3">TUCIM 5799</strain>
    </source>
</reference>
<name>A0A9P9WQW1_9PEZI</name>
<feature type="compositionally biased region" description="Basic and acidic residues" evidence="1">
    <location>
        <begin position="81"/>
        <end position="92"/>
    </location>
</feature>